<dbReference type="Proteomes" id="UP000657372">
    <property type="component" value="Unassembled WGS sequence"/>
</dbReference>
<dbReference type="PANTHER" id="PTHR47506">
    <property type="entry name" value="TRANSCRIPTIONAL REGULATORY PROTEIN"/>
    <property type="match status" value="1"/>
</dbReference>
<dbReference type="InterPro" id="IPR036271">
    <property type="entry name" value="Tet_transcr_reg_TetR-rel_C_sf"/>
</dbReference>
<keyword evidence="1" id="KW-0805">Transcription regulation</keyword>
<accession>A0ABS0ES01</accession>
<feature type="domain" description="HTH tetR-type" evidence="5">
    <location>
        <begin position="4"/>
        <end position="64"/>
    </location>
</feature>
<gene>
    <name evidence="6" type="ORF">IXC47_08045</name>
</gene>
<feature type="DNA-binding region" description="H-T-H motif" evidence="4">
    <location>
        <begin position="27"/>
        <end position="46"/>
    </location>
</feature>
<evidence type="ECO:0000313" key="6">
    <source>
        <dbReference type="EMBL" id="MBF8177627.1"/>
    </source>
</evidence>
<dbReference type="SUPFAM" id="SSF48498">
    <property type="entry name" value="Tetracyclin repressor-like, C-terminal domain"/>
    <property type="match status" value="1"/>
</dbReference>
<dbReference type="InterPro" id="IPR009057">
    <property type="entry name" value="Homeodomain-like_sf"/>
</dbReference>
<evidence type="ECO:0000256" key="2">
    <source>
        <dbReference type="ARBA" id="ARBA00023125"/>
    </source>
</evidence>
<dbReference type="PROSITE" id="PS50977">
    <property type="entry name" value="HTH_TETR_2"/>
    <property type="match status" value="1"/>
</dbReference>
<dbReference type="EMBL" id="JADOEL010000005">
    <property type="protein sequence ID" value="MBF8177627.1"/>
    <property type="molecule type" value="Genomic_DNA"/>
</dbReference>
<evidence type="ECO:0000256" key="4">
    <source>
        <dbReference type="PROSITE-ProRule" id="PRU00335"/>
    </source>
</evidence>
<dbReference type="PANTHER" id="PTHR47506:SF1">
    <property type="entry name" value="HTH-TYPE TRANSCRIPTIONAL REGULATOR YJDC"/>
    <property type="match status" value="1"/>
</dbReference>
<keyword evidence="3" id="KW-0804">Transcription</keyword>
<keyword evidence="7" id="KW-1185">Reference proteome</keyword>
<evidence type="ECO:0000256" key="3">
    <source>
        <dbReference type="ARBA" id="ARBA00023163"/>
    </source>
</evidence>
<keyword evidence="2 4" id="KW-0238">DNA-binding</keyword>
<dbReference type="PRINTS" id="PR00455">
    <property type="entry name" value="HTHTETR"/>
</dbReference>
<dbReference type="Pfam" id="PF16925">
    <property type="entry name" value="TetR_C_13"/>
    <property type="match status" value="1"/>
</dbReference>
<protein>
    <submittedName>
        <fullName evidence="6">TetR/AcrR family transcriptional regulator</fullName>
    </submittedName>
</protein>
<reference evidence="6 7" key="1">
    <citation type="submission" date="2020-11" db="EMBL/GenBank/DDBJ databases">
        <title>WGS of Herminiimonas contaminans strain Marseille-Q4544 isolated from planarians Schmidtea mediterranea.</title>
        <authorList>
            <person name="Kangale L."/>
        </authorList>
    </citation>
    <scope>NUCLEOTIDE SEQUENCE [LARGE SCALE GENOMIC DNA]</scope>
    <source>
        <strain evidence="6 7">Marseille-Q4544</strain>
    </source>
</reference>
<evidence type="ECO:0000256" key="1">
    <source>
        <dbReference type="ARBA" id="ARBA00023015"/>
    </source>
</evidence>
<dbReference type="Pfam" id="PF00440">
    <property type="entry name" value="TetR_N"/>
    <property type="match status" value="1"/>
</dbReference>
<dbReference type="SUPFAM" id="SSF46689">
    <property type="entry name" value="Homeodomain-like"/>
    <property type="match status" value="1"/>
</dbReference>
<organism evidence="6 7">
    <name type="scientific">Herminiimonas contaminans</name>
    <dbReference type="NCBI Taxonomy" id="1111140"/>
    <lineage>
        <taxon>Bacteria</taxon>
        <taxon>Pseudomonadati</taxon>
        <taxon>Pseudomonadota</taxon>
        <taxon>Betaproteobacteria</taxon>
        <taxon>Burkholderiales</taxon>
        <taxon>Oxalobacteraceae</taxon>
        <taxon>Herminiimonas</taxon>
    </lineage>
</organism>
<dbReference type="Gene3D" id="1.10.357.10">
    <property type="entry name" value="Tetracycline Repressor, domain 2"/>
    <property type="match status" value="1"/>
</dbReference>
<dbReference type="InterPro" id="IPR001647">
    <property type="entry name" value="HTH_TetR"/>
</dbReference>
<comment type="caution">
    <text evidence="6">The sequence shown here is derived from an EMBL/GenBank/DDBJ whole genome shotgun (WGS) entry which is preliminary data.</text>
</comment>
<evidence type="ECO:0000259" key="5">
    <source>
        <dbReference type="PROSITE" id="PS50977"/>
    </source>
</evidence>
<name>A0ABS0ES01_9BURK</name>
<dbReference type="InterPro" id="IPR011075">
    <property type="entry name" value="TetR_C"/>
</dbReference>
<proteinExistence type="predicted"/>
<dbReference type="RefSeq" id="WP_195875225.1">
    <property type="nucleotide sequence ID" value="NZ_JADOEL010000005.1"/>
</dbReference>
<sequence>MKANNTSEEIISCARSLIVAGGYNGFSYADISKVVGVRNATIHHHFPTKSNLVRTLVVNYRWEVQLGMAELERNVPEPVEQLRAYIQYWESCIADGSAPFCVCALLATQLPVLPEEVAHEVSAHFRTLSDWLSLVLERGVANGSIRLTTSAKDEAEVFMATVHGAMLSARAYQDAKIFGVITQPSLQRLLAV</sequence>
<evidence type="ECO:0000313" key="7">
    <source>
        <dbReference type="Proteomes" id="UP000657372"/>
    </source>
</evidence>